<dbReference type="FunFam" id="2.70.150.10:FF:000002">
    <property type="entry name" value="Copper-transporting ATPase 1, putative"/>
    <property type="match status" value="1"/>
</dbReference>
<dbReference type="Gene3D" id="2.70.150.10">
    <property type="entry name" value="Calcium-transporting ATPase, cytoplasmic transduction domain A"/>
    <property type="match status" value="1"/>
</dbReference>
<evidence type="ECO:0000256" key="5">
    <source>
        <dbReference type="ARBA" id="ARBA00023136"/>
    </source>
</evidence>
<keyword evidence="2" id="KW-0812">Transmembrane</keyword>
<evidence type="ECO:0000256" key="2">
    <source>
        <dbReference type="ARBA" id="ARBA00022692"/>
    </source>
</evidence>
<evidence type="ECO:0000256" key="3">
    <source>
        <dbReference type="ARBA" id="ARBA00022723"/>
    </source>
</evidence>
<feature type="signal peptide" evidence="6">
    <location>
        <begin position="1"/>
        <end position="16"/>
    </location>
</feature>
<dbReference type="HOGENOM" id="CLU_1856599_0_0_1"/>
<dbReference type="EMBL" id="KL647503">
    <property type="protein sequence ID" value="KEY74632.1"/>
    <property type="molecule type" value="Genomic_DNA"/>
</dbReference>
<evidence type="ECO:0000259" key="7">
    <source>
        <dbReference type="Pfam" id="PF00122"/>
    </source>
</evidence>
<keyword evidence="3" id="KW-0479">Metal-binding</keyword>
<dbReference type="GO" id="GO:0046872">
    <property type="term" value="F:metal ion binding"/>
    <property type="evidence" value="ECO:0007669"/>
    <property type="project" value="UniProtKB-KW"/>
</dbReference>
<feature type="chain" id="PRO_5001771611" description="P-type ATPase A domain-containing protein" evidence="6">
    <location>
        <begin position="17"/>
        <end position="138"/>
    </location>
</feature>
<keyword evidence="6" id="KW-0732">Signal</keyword>
<keyword evidence="9" id="KW-1185">Reference proteome</keyword>
<evidence type="ECO:0000313" key="9">
    <source>
        <dbReference type="Proteomes" id="UP000028045"/>
    </source>
</evidence>
<accession>A0A084BAQ3</accession>
<dbReference type="PANTHER" id="PTHR46594">
    <property type="entry name" value="P-TYPE CATION-TRANSPORTING ATPASE"/>
    <property type="match status" value="1"/>
</dbReference>
<dbReference type="OrthoDB" id="3796877at2759"/>
<dbReference type="Proteomes" id="UP000028045">
    <property type="component" value="Unassembled WGS sequence"/>
</dbReference>
<sequence length="138" mass="14675">MLITLVLLGRPIAAFARVQAVAAVALRSRQNNTAVILIKESDCDIEARLLQYGDRFKVLPHSRVPADGTVVSGTTEVDESILTGESLPVLKSEGDSMISGTMNGDGTMTVQLARLPGKNTVTDISQLVEEAANSKPQL</sequence>
<name>A0A084BAQ3_STACB</name>
<evidence type="ECO:0000313" key="8">
    <source>
        <dbReference type="EMBL" id="KEY74632.1"/>
    </source>
</evidence>
<protein>
    <recommendedName>
        <fullName evidence="7">P-type ATPase A domain-containing protein</fullName>
    </recommendedName>
</protein>
<reference evidence="8 9" key="1">
    <citation type="journal article" date="2014" name="BMC Genomics">
        <title>Comparative genome sequencing reveals chemotype-specific gene clusters in the toxigenic black mold Stachybotrys.</title>
        <authorList>
            <person name="Semeiks J."/>
            <person name="Borek D."/>
            <person name="Otwinowski Z."/>
            <person name="Grishin N.V."/>
        </authorList>
    </citation>
    <scope>NUCLEOTIDE SEQUENCE [LARGE SCALE GENOMIC DNA]</scope>
    <source>
        <strain evidence="9">CBS 109288 / IBT 7711</strain>
    </source>
</reference>
<dbReference type="AlphaFoldDB" id="A0A084BAQ3"/>
<dbReference type="InterPro" id="IPR008250">
    <property type="entry name" value="ATPase_P-typ_transduc_dom_A_sf"/>
</dbReference>
<evidence type="ECO:0000256" key="1">
    <source>
        <dbReference type="ARBA" id="ARBA00004370"/>
    </source>
</evidence>
<evidence type="ECO:0000256" key="6">
    <source>
        <dbReference type="SAM" id="SignalP"/>
    </source>
</evidence>
<comment type="subcellular location">
    <subcellularLocation>
        <location evidence="1">Membrane</location>
    </subcellularLocation>
</comment>
<evidence type="ECO:0000256" key="4">
    <source>
        <dbReference type="ARBA" id="ARBA00022989"/>
    </source>
</evidence>
<keyword evidence="4" id="KW-1133">Transmembrane helix</keyword>
<gene>
    <name evidence="8" type="ORF">S7711_05061</name>
</gene>
<organism evidence="8 9">
    <name type="scientific">Stachybotrys chartarum (strain CBS 109288 / IBT 7711)</name>
    <name type="common">Toxic black mold</name>
    <name type="synonym">Stilbospora chartarum</name>
    <dbReference type="NCBI Taxonomy" id="1280523"/>
    <lineage>
        <taxon>Eukaryota</taxon>
        <taxon>Fungi</taxon>
        <taxon>Dikarya</taxon>
        <taxon>Ascomycota</taxon>
        <taxon>Pezizomycotina</taxon>
        <taxon>Sordariomycetes</taxon>
        <taxon>Hypocreomycetidae</taxon>
        <taxon>Hypocreales</taxon>
        <taxon>Stachybotryaceae</taxon>
        <taxon>Stachybotrys</taxon>
    </lineage>
</organism>
<dbReference type="GO" id="GO:0016020">
    <property type="term" value="C:membrane"/>
    <property type="evidence" value="ECO:0007669"/>
    <property type="project" value="UniProtKB-SubCell"/>
</dbReference>
<dbReference type="Pfam" id="PF00122">
    <property type="entry name" value="E1-E2_ATPase"/>
    <property type="match status" value="1"/>
</dbReference>
<proteinExistence type="predicted"/>
<dbReference type="GO" id="GO:0030003">
    <property type="term" value="P:intracellular monoatomic cation homeostasis"/>
    <property type="evidence" value="ECO:0007669"/>
    <property type="project" value="UniProtKB-ARBA"/>
</dbReference>
<dbReference type="SUPFAM" id="SSF81653">
    <property type="entry name" value="Calcium ATPase, transduction domain A"/>
    <property type="match status" value="1"/>
</dbReference>
<feature type="domain" description="P-type ATPase A" evidence="7">
    <location>
        <begin position="33"/>
        <end position="129"/>
    </location>
</feature>
<dbReference type="PANTHER" id="PTHR46594:SF4">
    <property type="entry name" value="P-TYPE CATION-TRANSPORTING ATPASE"/>
    <property type="match status" value="1"/>
</dbReference>
<keyword evidence="5" id="KW-0472">Membrane</keyword>
<dbReference type="InterPro" id="IPR059000">
    <property type="entry name" value="ATPase_P-type_domA"/>
</dbReference>